<dbReference type="InterPro" id="IPR003661">
    <property type="entry name" value="HisK_dim/P_dom"/>
</dbReference>
<evidence type="ECO:0000259" key="10">
    <source>
        <dbReference type="PROSITE" id="PS50109"/>
    </source>
</evidence>
<comment type="subcellular location">
    <subcellularLocation>
        <location evidence="2">Cell membrane</location>
    </subcellularLocation>
</comment>
<dbReference type="Gene3D" id="1.10.287.130">
    <property type="match status" value="1"/>
</dbReference>
<evidence type="ECO:0000256" key="1">
    <source>
        <dbReference type="ARBA" id="ARBA00000085"/>
    </source>
</evidence>
<dbReference type="InterPro" id="IPR001789">
    <property type="entry name" value="Sig_transdc_resp-reg_receiver"/>
</dbReference>
<dbReference type="GO" id="GO:0009927">
    <property type="term" value="F:histidine phosphotransfer kinase activity"/>
    <property type="evidence" value="ECO:0007669"/>
    <property type="project" value="TreeGrafter"/>
</dbReference>
<keyword evidence="9" id="KW-0175">Coiled coil</keyword>
<evidence type="ECO:0000256" key="4">
    <source>
        <dbReference type="ARBA" id="ARBA00022553"/>
    </source>
</evidence>
<evidence type="ECO:0000259" key="11">
    <source>
        <dbReference type="PROSITE" id="PS50110"/>
    </source>
</evidence>
<dbReference type="CDD" id="cd16922">
    <property type="entry name" value="HATPase_EvgS-ArcB-TorS-like"/>
    <property type="match status" value="1"/>
</dbReference>
<dbReference type="InterPro" id="IPR005467">
    <property type="entry name" value="His_kinase_dom"/>
</dbReference>
<dbReference type="Gene3D" id="3.40.50.2300">
    <property type="match status" value="1"/>
</dbReference>
<dbReference type="AlphaFoldDB" id="A0A243R8H9"/>
<dbReference type="Gene3D" id="3.30.565.10">
    <property type="entry name" value="Histidine kinase-like ATPase, C-terminal domain"/>
    <property type="match status" value="1"/>
</dbReference>
<proteinExistence type="predicted"/>
<comment type="caution">
    <text evidence="12">The sequence shown here is derived from an EMBL/GenBank/DDBJ whole genome shotgun (WGS) entry which is preliminary data.</text>
</comment>
<dbReference type="SUPFAM" id="SSF52172">
    <property type="entry name" value="CheY-like"/>
    <property type="match status" value="1"/>
</dbReference>
<dbReference type="InterPro" id="IPR058245">
    <property type="entry name" value="NreC/VraR/RcsB-like_REC"/>
</dbReference>
<dbReference type="GO" id="GO:0000155">
    <property type="term" value="F:phosphorelay sensor kinase activity"/>
    <property type="evidence" value="ECO:0007669"/>
    <property type="project" value="InterPro"/>
</dbReference>
<dbReference type="EC" id="2.7.13.3" evidence="3"/>
<dbReference type="PROSITE" id="PS50110">
    <property type="entry name" value="RESPONSE_REGULATORY"/>
    <property type="match status" value="1"/>
</dbReference>
<keyword evidence="7" id="KW-0902">Two-component regulatory system</keyword>
<dbReference type="PANTHER" id="PTHR43047:SF72">
    <property type="entry name" value="OSMOSENSING HISTIDINE PROTEIN KINASE SLN1"/>
    <property type="match status" value="1"/>
</dbReference>
<dbReference type="SMART" id="SM00387">
    <property type="entry name" value="HATPase_c"/>
    <property type="match status" value="1"/>
</dbReference>
<dbReference type="InterPro" id="IPR036890">
    <property type="entry name" value="HATPase_C_sf"/>
</dbReference>
<keyword evidence="13" id="KW-1185">Reference proteome</keyword>
<feature type="coiled-coil region" evidence="9">
    <location>
        <begin position="142"/>
        <end position="197"/>
    </location>
</feature>
<dbReference type="Pfam" id="PF00512">
    <property type="entry name" value="HisKA"/>
    <property type="match status" value="1"/>
</dbReference>
<name>A0A243R8H9_9ACTN</name>
<feature type="domain" description="Histidine kinase" evidence="10">
    <location>
        <begin position="218"/>
        <end position="438"/>
    </location>
</feature>
<comment type="catalytic activity">
    <reaction evidence="1">
        <text>ATP + protein L-histidine = ADP + protein N-phospho-L-histidine.</text>
        <dbReference type="EC" id="2.7.13.3"/>
    </reaction>
</comment>
<protein>
    <recommendedName>
        <fullName evidence="3">histidine kinase</fullName>
        <ecNumber evidence="3">2.7.13.3</ecNumber>
    </recommendedName>
</protein>
<dbReference type="InterPro" id="IPR036097">
    <property type="entry name" value="HisK_dim/P_sf"/>
</dbReference>
<evidence type="ECO:0000256" key="3">
    <source>
        <dbReference type="ARBA" id="ARBA00012438"/>
    </source>
</evidence>
<dbReference type="EMBL" id="NGFP01000247">
    <property type="protein sequence ID" value="OUC90896.1"/>
    <property type="molecule type" value="Genomic_DNA"/>
</dbReference>
<evidence type="ECO:0000256" key="8">
    <source>
        <dbReference type="PROSITE-ProRule" id="PRU00169"/>
    </source>
</evidence>
<dbReference type="SMART" id="SM00448">
    <property type="entry name" value="REC"/>
    <property type="match status" value="1"/>
</dbReference>
<dbReference type="InterPro" id="IPR003594">
    <property type="entry name" value="HATPase_dom"/>
</dbReference>
<dbReference type="Pfam" id="PF00072">
    <property type="entry name" value="Response_reg"/>
    <property type="match status" value="1"/>
</dbReference>
<evidence type="ECO:0000256" key="7">
    <source>
        <dbReference type="ARBA" id="ARBA00023012"/>
    </source>
</evidence>
<dbReference type="PRINTS" id="PR00344">
    <property type="entry name" value="BCTRLSENSOR"/>
</dbReference>
<dbReference type="Pfam" id="PF02518">
    <property type="entry name" value="HATPase_c"/>
    <property type="match status" value="1"/>
</dbReference>
<dbReference type="GO" id="GO:0005886">
    <property type="term" value="C:plasma membrane"/>
    <property type="evidence" value="ECO:0007669"/>
    <property type="project" value="UniProtKB-SubCell"/>
</dbReference>
<evidence type="ECO:0000313" key="13">
    <source>
        <dbReference type="Proteomes" id="UP000194761"/>
    </source>
</evidence>
<feature type="modified residue" description="4-aspartylphosphate" evidence="8">
    <location>
        <position position="495"/>
    </location>
</feature>
<dbReference type="PROSITE" id="PS50109">
    <property type="entry name" value="HIS_KIN"/>
    <property type="match status" value="1"/>
</dbReference>
<dbReference type="InterPro" id="IPR004358">
    <property type="entry name" value="Sig_transdc_His_kin-like_C"/>
</dbReference>
<accession>A0A243R8H9</accession>
<dbReference type="PANTHER" id="PTHR43047">
    <property type="entry name" value="TWO-COMPONENT HISTIDINE PROTEIN KINASE"/>
    <property type="match status" value="1"/>
</dbReference>
<dbReference type="SMART" id="SM00388">
    <property type="entry name" value="HisKA"/>
    <property type="match status" value="1"/>
</dbReference>
<sequence>MTGEMAGDELIRISVLNDQDVFAMRKLGREAAEAAGLDTQDQIRVATALSEIGREVLSEGAGASAAFLLGQDSLIVRIDLSATADLRPTDGVTLAGRLVDAIELDPATGRITMLKRLPAGRPSPSADEIRARLTKLTPATALDELRQQNRELAATLEEVLQLNTELQETNQGVLALYNQLSEELEETNRGVVALYAELDGKSAQLREASDAKNRFWATVSHELRTPLNSIIGLVRLLVGPGGDPLAAEQLHQIQLIGSSAETLLSLVSELLDMAKAEAGRLAPQPAVVDLVALAERMRMTLRPTSGTDQVTLSVKVSEKASELFVDEVMLTRILRNLLSNGLKFTEEGEVRLEVDLDAGTHEVVFTVTDTGIGVPEEHLERVFEEFFQVPGPIQVRTKGTGLGLPYARRLAQAMGGSLQLSSTSDAGTTVTLRLPHRYDGAPVIGRVLIADDDEEFRHTVRRMLTGFATHIDEAPDGLVALETMTANPPDLALVDLLMPRLDGAALMQRMADDQRLREVPVLVVTVATSSQYPREASTVISKHGLRRETLLEAIRNVLGHHDE</sequence>
<dbReference type="Proteomes" id="UP000194761">
    <property type="component" value="Unassembled WGS sequence"/>
</dbReference>
<dbReference type="SUPFAM" id="SSF55874">
    <property type="entry name" value="ATPase domain of HSP90 chaperone/DNA topoisomerase II/histidine kinase"/>
    <property type="match status" value="1"/>
</dbReference>
<dbReference type="CDD" id="cd17535">
    <property type="entry name" value="REC_NarL-like"/>
    <property type="match status" value="1"/>
</dbReference>
<dbReference type="SUPFAM" id="SSF47384">
    <property type="entry name" value="Homodimeric domain of signal transducing histidine kinase"/>
    <property type="match status" value="1"/>
</dbReference>
<organism evidence="12 13">
    <name type="scientific">Streptosporangium minutum</name>
    <dbReference type="NCBI Taxonomy" id="569862"/>
    <lineage>
        <taxon>Bacteria</taxon>
        <taxon>Bacillati</taxon>
        <taxon>Actinomycetota</taxon>
        <taxon>Actinomycetes</taxon>
        <taxon>Streptosporangiales</taxon>
        <taxon>Streptosporangiaceae</taxon>
        <taxon>Streptosporangium</taxon>
    </lineage>
</organism>
<evidence type="ECO:0000256" key="2">
    <source>
        <dbReference type="ARBA" id="ARBA00004236"/>
    </source>
</evidence>
<keyword evidence="6 12" id="KW-0418">Kinase</keyword>
<gene>
    <name evidence="12" type="ORF">CA984_35805</name>
</gene>
<feature type="domain" description="Response regulatory" evidence="11">
    <location>
        <begin position="446"/>
        <end position="557"/>
    </location>
</feature>
<evidence type="ECO:0000313" key="12">
    <source>
        <dbReference type="EMBL" id="OUC90896.1"/>
    </source>
</evidence>
<evidence type="ECO:0000256" key="5">
    <source>
        <dbReference type="ARBA" id="ARBA00022679"/>
    </source>
</evidence>
<reference evidence="12 13" key="1">
    <citation type="submission" date="2017-05" db="EMBL/GenBank/DDBJ databases">
        <title>Biotechnological potential of actinobacteria isolated from South African environments.</title>
        <authorList>
            <person name="Le Roes-Hill M."/>
            <person name="Prins A."/>
            <person name="Durrell K.A."/>
        </authorList>
    </citation>
    <scope>NUCLEOTIDE SEQUENCE [LARGE SCALE GENOMIC DNA]</scope>
    <source>
        <strain evidence="12">M26</strain>
    </source>
</reference>
<dbReference type="RefSeq" id="WP_086577857.1">
    <property type="nucleotide sequence ID" value="NZ_NGFP01000247.1"/>
</dbReference>
<dbReference type="InterPro" id="IPR011006">
    <property type="entry name" value="CheY-like_superfamily"/>
</dbReference>
<evidence type="ECO:0000256" key="6">
    <source>
        <dbReference type="ARBA" id="ARBA00022777"/>
    </source>
</evidence>
<dbReference type="CDD" id="cd00082">
    <property type="entry name" value="HisKA"/>
    <property type="match status" value="1"/>
</dbReference>
<keyword evidence="5" id="KW-0808">Transferase</keyword>
<evidence type="ECO:0000256" key="9">
    <source>
        <dbReference type="SAM" id="Coils"/>
    </source>
</evidence>
<keyword evidence="4 8" id="KW-0597">Phosphoprotein</keyword>